<dbReference type="InterPro" id="IPR002716">
    <property type="entry name" value="PIN_dom"/>
</dbReference>
<dbReference type="RefSeq" id="WP_390336652.1">
    <property type="nucleotide sequence ID" value="NZ_CP110224.1"/>
</dbReference>
<organism evidence="2 3">
    <name type="scientific">Virgibacillus natechei</name>
    <dbReference type="NCBI Taxonomy" id="1216297"/>
    <lineage>
        <taxon>Bacteria</taxon>
        <taxon>Bacillati</taxon>
        <taxon>Bacillota</taxon>
        <taxon>Bacilli</taxon>
        <taxon>Bacillales</taxon>
        <taxon>Bacillaceae</taxon>
        <taxon>Virgibacillus</taxon>
    </lineage>
</organism>
<keyword evidence="3" id="KW-1185">Reference proteome</keyword>
<accession>A0ABS4INB8</accession>
<evidence type="ECO:0000313" key="2">
    <source>
        <dbReference type="EMBL" id="MBP1971499.1"/>
    </source>
</evidence>
<dbReference type="EMBL" id="JAGGKX010000027">
    <property type="protein sequence ID" value="MBP1971499.1"/>
    <property type="molecule type" value="Genomic_DNA"/>
</dbReference>
<evidence type="ECO:0000259" key="1">
    <source>
        <dbReference type="Pfam" id="PF13470"/>
    </source>
</evidence>
<gene>
    <name evidence="2" type="ORF">J2Z83_003650</name>
</gene>
<feature type="domain" description="PIN" evidence="1">
    <location>
        <begin position="11"/>
        <end position="44"/>
    </location>
</feature>
<evidence type="ECO:0000313" key="3">
    <source>
        <dbReference type="Proteomes" id="UP001519345"/>
    </source>
</evidence>
<proteinExistence type="predicted"/>
<protein>
    <submittedName>
        <fullName evidence="2">Nucleic acid-binding protein</fullName>
    </submittedName>
</protein>
<dbReference type="Pfam" id="PF13470">
    <property type="entry name" value="PIN_3"/>
    <property type="match status" value="1"/>
</dbReference>
<dbReference type="Proteomes" id="UP001519345">
    <property type="component" value="Unassembled WGS sequence"/>
</dbReference>
<reference evidence="2 3" key="1">
    <citation type="submission" date="2021-03" db="EMBL/GenBank/DDBJ databases">
        <title>Genomic Encyclopedia of Type Strains, Phase IV (KMG-IV): sequencing the most valuable type-strain genomes for metagenomic binning, comparative biology and taxonomic classification.</title>
        <authorList>
            <person name="Goeker M."/>
        </authorList>
    </citation>
    <scope>NUCLEOTIDE SEQUENCE [LARGE SCALE GENOMIC DNA]</scope>
    <source>
        <strain evidence="2 3">DSM 25609</strain>
    </source>
</reference>
<name>A0ABS4INB8_9BACI</name>
<comment type="caution">
    <text evidence="2">The sequence shown here is derived from an EMBL/GenBank/DDBJ whole genome shotgun (WGS) entry which is preliminary data.</text>
</comment>
<sequence>MGKSINTRGLDRTNIENINDPDDQMFVEAAYSSNATHIITLDKKGGILDLENTPFDCYTPQII</sequence>